<evidence type="ECO:0000313" key="3">
    <source>
        <dbReference type="Proteomes" id="UP000249789"/>
    </source>
</evidence>
<dbReference type="AlphaFoldDB" id="A0A8G1RK76"/>
<protein>
    <submittedName>
        <fullName evidence="2">Uncharacterized protein</fullName>
    </submittedName>
</protein>
<sequence>MINGAHTRNAKPREKKRGDQVGINRDGSALLATYPGDGLDNHHRKNTRCSERDGDRGMMHSAASEKQAAAAAAAKSAVRCCVTMTVSPIIAWNFLVGIAYRIRSVDGLTEGWLLSVRYILESSVVRGKTRPGKQRKTSADWEEEGGMEGLWRPGQSPNSPALCILFSPERST</sequence>
<name>A0A8G1RK76_9EURO</name>
<dbReference type="EMBL" id="KZ824682">
    <property type="protein sequence ID" value="RAK73270.1"/>
    <property type="molecule type" value="Genomic_DNA"/>
</dbReference>
<keyword evidence="3" id="KW-1185">Reference proteome</keyword>
<feature type="region of interest" description="Disordered" evidence="1">
    <location>
        <begin position="1"/>
        <end position="22"/>
    </location>
</feature>
<evidence type="ECO:0000256" key="1">
    <source>
        <dbReference type="SAM" id="MobiDB-lite"/>
    </source>
</evidence>
<gene>
    <name evidence="2" type="ORF">BO72DRAFT_247581</name>
</gene>
<feature type="region of interest" description="Disordered" evidence="1">
    <location>
        <begin position="34"/>
        <end position="62"/>
    </location>
</feature>
<reference evidence="2 3" key="1">
    <citation type="submission" date="2018-02" db="EMBL/GenBank/DDBJ databases">
        <title>The genomes of Aspergillus section Nigri reveals drivers in fungal speciation.</title>
        <authorList>
            <consortium name="DOE Joint Genome Institute"/>
            <person name="Vesth T.C."/>
            <person name="Nybo J."/>
            <person name="Theobald S."/>
            <person name="Brandl J."/>
            <person name="Frisvad J.C."/>
            <person name="Nielsen K.F."/>
            <person name="Lyhne E.K."/>
            <person name="Kogle M.E."/>
            <person name="Kuo A."/>
            <person name="Riley R."/>
            <person name="Clum A."/>
            <person name="Nolan M."/>
            <person name="Lipzen A."/>
            <person name="Salamov A."/>
            <person name="Henrissat B."/>
            <person name="Wiebenga A."/>
            <person name="De vries R.P."/>
            <person name="Grigoriev I.V."/>
            <person name="Mortensen U.H."/>
            <person name="Andersen M.R."/>
            <person name="Baker S.E."/>
        </authorList>
    </citation>
    <scope>NUCLEOTIDE SEQUENCE [LARGE SCALE GENOMIC DNA]</scope>
    <source>
        <strain evidence="2 3">CBS 313.89</strain>
    </source>
</reference>
<feature type="compositionally biased region" description="Basic and acidic residues" evidence="1">
    <location>
        <begin position="48"/>
        <end position="58"/>
    </location>
</feature>
<evidence type="ECO:0000313" key="2">
    <source>
        <dbReference type="EMBL" id="RAK73270.1"/>
    </source>
</evidence>
<proteinExistence type="predicted"/>
<dbReference type="VEuPathDB" id="FungiDB:BO72DRAFT_247581"/>
<dbReference type="RefSeq" id="XP_040797280.1">
    <property type="nucleotide sequence ID" value="XM_040939992.1"/>
</dbReference>
<feature type="region of interest" description="Disordered" evidence="1">
    <location>
        <begin position="129"/>
        <end position="160"/>
    </location>
</feature>
<dbReference type="Proteomes" id="UP000249789">
    <property type="component" value="Unassembled WGS sequence"/>
</dbReference>
<organism evidence="2 3">
    <name type="scientific">Aspergillus fijiensis CBS 313.89</name>
    <dbReference type="NCBI Taxonomy" id="1448319"/>
    <lineage>
        <taxon>Eukaryota</taxon>
        <taxon>Fungi</taxon>
        <taxon>Dikarya</taxon>
        <taxon>Ascomycota</taxon>
        <taxon>Pezizomycotina</taxon>
        <taxon>Eurotiomycetes</taxon>
        <taxon>Eurotiomycetidae</taxon>
        <taxon>Eurotiales</taxon>
        <taxon>Aspergillaceae</taxon>
        <taxon>Aspergillus</taxon>
    </lineage>
</organism>
<accession>A0A8G1RK76</accession>
<dbReference type="GeneID" id="63857325"/>